<proteinExistence type="predicted"/>
<evidence type="ECO:0000313" key="2">
    <source>
        <dbReference type="Proteomes" id="UP001162164"/>
    </source>
</evidence>
<keyword evidence="2" id="KW-1185">Reference proteome</keyword>
<comment type="caution">
    <text evidence="1">The sequence shown here is derived from an EMBL/GenBank/DDBJ whole genome shotgun (WGS) entry which is preliminary data.</text>
</comment>
<dbReference type="Proteomes" id="UP001162164">
    <property type="component" value="Unassembled WGS sequence"/>
</dbReference>
<evidence type="ECO:0000313" key="1">
    <source>
        <dbReference type="EMBL" id="KAJ8972053.1"/>
    </source>
</evidence>
<organism evidence="1 2">
    <name type="scientific">Molorchus minor</name>
    <dbReference type="NCBI Taxonomy" id="1323400"/>
    <lineage>
        <taxon>Eukaryota</taxon>
        <taxon>Metazoa</taxon>
        <taxon>Ecdysozoa</taxon>
        <taxon>Arthropoda</taxon>
        <taxon>Hexapoda</taxon>
        <taxon>Insecta</taxon>
        <taxon>Pterygota</taxon>
        <taxon>Neoptera</taxon>
        <taxon>Endopterygota</taxon>
        <taxon>Coleoptera</taxon>
        <taxon>Polyphaga</taxon>
        <taxon>Cucujiformia</taxon>
        <taxon>Chrysomeloidea</taxon>
        <taxon>Cerambycidae</taxon>
        <taxon>Lamiinae</taxon>
        <taxon>Monochamini</taxon>
        <taxon>Molorchus</taxon>
    </lineage>
</organism>
<gene>
    <name evidence="1" type="ORF">NQ317_001523</name>
</gene>
<dbReference type="PANTHER" id="PTHR31511:SF12">
    <property type="entry name" value="RHO TERMINATION FACTOR N-TERMINAL DOMAIN-CONTAINING PROTEIN"/>
    <property type="match status" value="1"/>
</dbReference>
<accession>A0ABQ9J339</accession>
<protein>
    <submittedName>
        <fullName evidence="1">Uncharacterized protein</fullName>
    </submittedName>
</protein>
<dbReference type="EMBL" id="JAPWTJ010001396">
    <property type="protein sequence ID" value="KAJ8972053.1"/>
    <property type="molecule type" value="Genomic_DNA"/>
</dbReference>
<sequence>MNKLTEFQEGQSGLTLNRIESLEININKYEFSNGGTSFIELPQEIKLKRAVINVKNTDQFCFAYAVISCLYPVERNPQRISSYPDFHTVLNFTGINFPMTIEQIPKFEKLNNISINMMNLIILKIKETVKSNIILLGLKIYRG</sequence>
<name>A0ABQ9J339_9CUCU</name>
<dbReference type="PANTHER" id="PTHR31511">
    <property type="entry name" value="PROTEIN CBG23764"/>
    <property type="match status" value="1"/>
</dbReference>
<reference evidence="1" key="1">
    <citation type="journal article" date="2023" name="Insect Mol. Biol.">
        <title>Genome sequencing provides insights into the evolution of gene families encoding plant cell wall-degrading enzymes in longhorned beetles.</title>
        <authorList>
            <person name="Shin N.R."/>
            <person name="Okamura Y."/>
            <person name="Kirsch R."/>
            <person name="Pauchet Y."/>
        </authorList>
    </citation>
    <scope>NUCLEOTIDE SEQUENCE</scope>
    <source>
        <strain evidence="1">MMC_N1</strain>
    </source>
</reference>